<sequence length="384" mass="43026">MPSFAKPVWSVSLSDLEVEELGRVEWEREDEGGTDFVSRCRRGVGIVREGLIGVIRGWGKEKRGEEEGTTKGKDENGKKEVFGGNEEWREEDDVGVKRVAGSVCGVVFGEVFGVSPSWCVEGGVVGVRGSDIETLRDEMARKLGEQQIAFETRLQQAKSEAQKREEEMMKEKTEMMKKETDEMKKRVEEMIKEKNEMEALIAELRKNQQHLITISKIQARKSSALKLSRSGDKFILSKYDGSPSTVYLEHPLTKGVWHVGFFDSTEDAIPDGIYIGQFNTSLSFCPNCNNLRKCHIGQTHTSHASGSVVFKSGDKVVLEVDMEAHMCHLFVNSVQTRVFARGIPASVKLAISLFNLNDGFEVKSFREIEKTKSVQLSDTIAVDF</sequence>
<evidence type="ECO:0000256" key="1">
    <source>
        <dbReference type="SAM" id="MobiDB-lite"/>
    </source>
</evidence>
<dbReference type="Proteomes" id="UP001281761">
    <property type="component" value="Unassembled WGS sequence"/>
</dbReference>
<name>A0ABQ9Y7M4_9EUKA</name>
<accession>A0ABQ9Y7M4</accession>
<feature type="compositionally biased region" description="Basic and acidic residues" evidence="1">
    <location>
        <begin position="160"/>
        <end position="180"/>
    </location>
</feature>
<evidence type="ECO:0008006" key="4">
    <source>
        <dbReference type="Google" id="ProtNLM"/>
    </source>
</evidence>
<organism evidence="2 3">
    <name type="scientific">Blattamonas nauphoetae</name>
    <dbReference type="NCBI Taxonomy" id="2049346"/>
    <lineage>
        <taxon>Eukaryota</taxon>
        <taxon>Metamonada</taxon>
        <taxon>Preaxostyla</taxon>
        <taxon>Oxymonadida</taxon>
        <taxon>Blattamonas</taxon>
    </lineage>
</organism>
<feature type="region of interest" description="Disordered" evidence="1">
    <location>
        <begin position="159"/>
        <end position="180"/>
    </location>
</feature>
<gene>
    <name evidence="2" type="ORF">BLNAU_5466</name>
</gene>
<keyword evidence="3" id="KW-1185">Reference proteome</keyword>
<comment type="caution">
    <text evidence="2">The sequence shown here is derived from an EMBL/GenBank/DDBJ whole genome shotgun (WGS) entry which is preliminary data.</text>
</comment>
<protein>
    <recommendedName>
        <fullName evidence="4">SPRY domain-containing protein</fullName>
    </recommendedName>
</protein>
<dbReference type="EMBL" id="JARBJD010000028">
    <property type="protein sequence ID" value="KAK2959689.1"/>
    <property type="molecule type" value="Genomic_DNA"/>
</dbReference>
<reference evidence="2 3" key="1">
    <citation type="journal article" date="2022" name="bioRxiv">
        <title>Genomics of Preaxostyla Flagellates Illuminates Evolutionary Transitions and the Path Towards Mitochondrial Loss.</title>
        <authorList>
            <person name="Novak L.V.F."/>
            <person name="Treitli S.C."/>
            <person name="Pyrih J."/>
            <person name="Halakuc P."/>
            <person name="Pipaliya S.V."/>
            <person name="Vacek V."/>
            <person name="Brzon O."/>
            <person name="Soukal P."/>
            <person name="Eme L."/>
            <person name="Dacks J.B."/>
            <person name="Karnkowska A."/>
            <person name="Elias M."/>
            <person name="Hampl V."/>
        </authorList>
    </citation>
    <scope>NUCLEOTIDE SEQUENCE [LARGE SCALE GENOMIC DNA]</scope>
    <source>
        <strain evidence="2">NAU3</strain>
        <tissue evidence="2">Gut</tissue>
    </source>
</reference>
<proteinExistence type="predicted"/>
<evidence type="ECO:0000313" key="2">
    <source>
        <dbReference type="EMBL" id="KAK2959689.1"/>
    </source>
</evidence>
<evidence type="ECO:0000313" key="3">
    <source>
        <dbReference type="Proteomes" id="UP001281761"/>
    </source>
</evidence>